<comment type="caution">
    <text evidence="2">The sequence shown here is derived from an EMBL/GenBank/DDBJ whole genome shotgun (WGS) entry which is preliminary data.</text>
</comment>
<feature type="region of interest" description="Disordered" evidence="1">
    <location>
        <begin position="1"/>
        <end position="22"/>
    </location>
</feature>
<evidence type="ECO:0000256" key="1">
    <source>
        <dbReference type="SAM" id="MobiDB-lite"/>
    </source>
</evidence>
<evidence type="ECO:0000313" key="2">
    <source>
        <dbReference type="EMBL" id="KKK52067.1"/>
    </source>
</evidence>
<dbReference type="AlphaFoldDB" id="A0A0F8W5X2"/>
<name>A0A0F8W5X2_9ZZZZ</name>
<dbReference type="EMBL" id="LAZR01067205">
    <property type="protein sequence ID" value="KKK52067.1"/>
    <property type="molecule type" value="Genomic_DNA"/>
</dbReference>
<gene>
    <name evidence="2" type="ORF">LCGC14_3108650</name>
</gene>
<sequence length="75" mass="9028">SYCGPPMGSQSDKSWQRPSRDESFKVREQQDFGTLKQKDLCMISIILGYFSKAKMWYDCYVYDHYREARQFVLKR</sequence>
<organism evidence="2">
    <name type="scientific">marine sediment metagenome</name>
    <dbReference type="NCBI Taxonomy" id="412755"/>
    <lineage>
        <taxon>unclassified sequences</taxon>
        <taxon>metagenomes</taxon>
        <taxon>ecological metagenomes</taxon>
    </lineage>
</organism>
<reference evidence="2" key="1">
    <citation type="journal article" date="2015" name="Nature">
        <title>Complex archaea that bridge the gap between prokaryotes and eukaryotes.</title>
        <authorList>
            <person name="Spang A."/>
            <person name="Saw J.H."/>
            <person name="Jorgensen S.L."/>
            <person name="Zaremba-Niedzwiedzka K."/>
            <person name="Martijn J."/>
            <person name="Lind A.E."/>
            <person name="van Eijk R."/>
            <person name="Schleper C."/>
            <person name="Guy L."/>
            <person name="Ettema T.J."/>
        </authorList>
    </citation>
    <scope>NUCLEOTIDE SEQUENCE</scope>
</reference>
<feature type="non-terminal residue" evidence="2">
    <location>
        <position position="1"/>
    </location>
</feature>
<protein>
    <submittedName>
        <fullName evidence="2">Uncharacterized protein</fullName>
    </submittedName>
</protein>
<accession>A0A0F8W5X2</accession>
<proteinExistence type="predicted"/>